<dbReference type="FunFam" id="1.25.40.10:FF:000419">
    <property type="entry name" value="Outer membrane protein assembly factor BamD"/>
    <property type="match status" value="1"/>
</dbReference>
<name>A0A974NGS4_9GAMM</name>
<dbReference type="RefSeq" id="WP_201094272.1">
    <property type="nucleotide sequence ID" value="NZ_CP067393.1"/>
</dbReference>
<accession>A0A974NGS4</accession>
<evidence type="ECO:0000313" key="10">
    <source>
        <dbReference type="Proteomes" id="UP000595278"/>
    </source>
</evidence>
<dbReference type="InterPro" id="IPR039565">
    <property type="entry name" value="BamD-like"/>
</dbReference>
<dbReference type="HAMAP" id="MF_00922">
    <property type="entry name" value="OM_assembly_BamD"/>
    <property type="match status" value="1"/>
</dbReference>
<dbReference type="Pfam" id="PF13525">
    <property type="entry name" value="YfiO"/>
    <property type="match status" value="1"/>
</dbReference>
<dbReference type="GO" id="GO:0051205">
    <property type="term" value="P:protein insertion into membrane"/>
    <property type="evidence" value="ECO:0007669"/>
    <property type="project" value="UniProtKB-UniRule"/>
</dbReference>
<evidence type="ECO:0000256" key="7">
    <source>
        <dbReference type="SAM" id="SignalP"/>
    </source>
</evidence>
<dbReference type="GO" id="GO:1990063">
    <property type="term" value="C:Bam protein complex"/>
    <property type="evidence" value="ECO:0007669"/>
    <property type="project" value="TreeGrafter"/>
</dbReference>
<dbReference type="EMBL" id="CP067393">
    <property type="protein sequence ID" value="QQP86356.1"/>
    <property type="molecule type" value="Genomic_DNA"/>
</dbReference>
<organism evidence="9 10">
    <name type="scientific">Entomomonas asaccharolytica</name>
    <dbReference type="NCBI Taxonomy" id="2785331"/>
    <lineage>
        <taxon>Bacteria</taxon>
        <taxon>Pseudomonadati</taxon>
        <taxon>Pseudomonadota</taxon>
        <taxon>Gammaproteobacteria</taxon>
        <taxon>Pseudomonadales</taxon>
        <taxon>Pseudomonadaceae</taxon>
        <taxon>Entomomonas</taxon>
    </lineage>
</organism>
<dbReference type="KEGG" id="eaz:JHT90_03695"/>
<feature type="signal peptide" evidence="7">
    <location>
        <begin position="1"/>
        <end position="21"/>
    </location>
</feature>
<evidence type="ECO:0000256" key="1">
    <source>
        <dbReference type="ARBA" id="ARBA00022729"/>
    </source>
</evidence>
<dbReference type="Proteomes" id="UP000595278">
    <property type="component" value="Chromosome"/>
</dbReference>
<proteinExistence type="inferred from homology"/>
<evidence type="ECO:0000256" key="4">
    <source>
        <dbReference type="ARBA" id="ARBA00023237"/>
    </source>
</evidence>
<dbReference type="CDD" id="cd15830">
    <property type="entry name" value="BamD"/>
    <property type="match status" value="1"/>
</dbReference>
<keyword evidence="5 6" id="KW-0449">Lipoprotein</keyword>
<keyword evidence="1 6" id="KW-0732">Signal</keyword>
<dbReference type="Gene3D" id="1.25.40.10">
    <property type="entry name" value="Tetratricopeptide repeat domain"/>
    <property type="match status" value="1"/>
</dbReference>
<dbReference type="PANTHER" id="PTHR37423:SF1">
    <property type="entry name" value="OUTER MEMBRANE PROTEIN ASSEMBLY FACTOR BAMD"/>
    <property type="match status" value="1"/>
</dbReference>
<dbReference type="PANTHER" id="PTHR37423">
    <property type="entry name" value="SOLUBLE LYTIC MUREIN TRANSGLYCOSYLASE-RELATED"/>
    <property type="match status" value="1"/>
</dbReference>
<dbReference type="PROSITE" id="PS51257">
    <property type="entry name" value="PROKAR_LIPOPROTEIN"/>
    <property type="match status" value="1"/>
</dbReference>
<evidence type="ECO:0000259" key="8">
    <source>
        <dbReference type="Pfam" id="PF13525"/>
    </source>
</evidence>
<comment type="function">
    <text evidence="6">Part of the outer membrane protein assembly complex, which is involved in assembly and insertion of beta-barrel proteins into the outer membrane.</text>
</comment>
<comment type="similarity">
    <text evidence="6">Belongs to the BamD family.</text>
</comment>
<gene>
    <name evidence="6" type="primary">bamD</name>
    <name evidence="9" type="ORF">JHT90_03695</name>
</gene>
<evidence type="ECO:0000313" key="9">
    <source>
        <dbReference type="EMBL" id="QQP86356.1"/>
    </source>
</evidence>
<reference evidence="9 10" key="1">
    <citation type="submission" date="2021-01" db="EMBL/GenBank/DDBJ databases">
        <title>Entomomonas sp. F2A isolated from a house cricket (Acheta domesticus).</title>
        <authorList>
            <person name="Spergser J."/>
            <person name="Busse H.-J."/>
        </authorList>
    </citation>
    <scope>NUCLEOTIDE SEQUENCE [LARGE SCALE GENOMIC DNA]</scope>
    <source>
        <strain evidence="9 10">F2A</strain>
    </source>
</reference>
<feature type="domain" description="Outer membrane lipoprotein BamD-like" evidence="8">
    <location>
        <begin position="29"/>
        <end position="232"/>
    </location>
</feature>
<evidence type="ECO:0000256" key="3">
    <source>
        <dbReference type="ARBA" id="ARBA00023139"/>
    </source>
</evidence>
<dbReference type="InterPro" id="IPR011990">
    <property type="entry name" value="TPR-like_helical_dom_sf"/>
</dbReference>
<dbReference type="AlphaFoldDB" id="A0A974NGS4"/>
<dbReference type="GO" id="GO:0043165">
    <property type="term" value="P:Gram-negative-bacterium-type cell outer membrane assembly"/>
    <property type="evidence" value="ECO:0007669"/>
    <property type="project" value="UniProtKB-UniRule"/>
</dbReference>
<keyword evidence="4 6" id="KW-0998">Cell outer membrane</keyword>
<dbReference type="NCBIfam" id="TIGR03302">
    <property type="entry name" value="OM_YfiO"/>
    <property type="match status" value="1"/>
</dbReference>
<keyword evidence="10" id="KW-1185">Reference proteome</keyword>
<comment type="subunit">
    <text evidence="6">Part of the Bam complex.</text>
</comment>
<sequence length="310" mass="35433">MRVKHLLVISLFILISACSSSNKVDESLTEIQLYQQAQKDLSDKNFSAAIAKLKALESRYPFGRYAEQAQLELIYGYYRISDAEATRDSANRFIRLHPDHPNVDYAYYMKGLASFEQDQSFLARFLPLDMTTRDPGAARDSYNEFAQLTRYFPNSRYAPDAKARMVYLRNLLAAYEVHVAYYNLDRQAYIGAARRGAYIVENFNGTPSTGDGLAIMVEAYQRMGMNDLANASLETLKLNYPRHPTIASGSFKPVVKELQDRDWFTRTIARWVGSNNDPLPPGQTRANEDLEKRYKDALEEIPKEIKESTN</sequence>
<comment type="subcellular location">
    <subcellularLocation>
        <location evidence="6">Cell outer membrane</location>
        <topology evidence="6">Lipid-anchor</topology>
    </subcellularLocation>
</comment>
<evidence type="ECO:0000256" key="2">
    <source>
        <dbReference type="ARBA" id="ARBA00023136"/>
    </source>
</evidence>
<dbReference type="SUPFAM" id="SSF48452">
    <property type="entry name" value="TPR-like"/>
    <property type="match status" value="1"/>
</dbReference>
<feature type="chain" id="PRO_5037377096" description="Outer membrane protein assembly factor BamD" evidence="7">
    <location>
        <begin position="22"/>
        <end position="310"/>
    </location>
</feature>
<keyword evidence="2 6" id="KW-0472">Membrane</keyword>
<keyword evidence="3 6" id="KW-0564">Palmitate</keyword>
<evidence type="ECO:0000256" key="6">
    <source>
        <dbReference type="HAMAP-Rule" id="MF_00922"/>
    </source>
</evidence>
<evidence type="ECO:0000256" key="5">
    <source>
        <dbReference type="ARBA" id="ARBA00023288"/>
    </source>
</evidence>
<dbReference type="InterPro" id="IPR017689">
    <property type="entry name" value="BamD"/>
</dbReference>
<protein>
    <recommendedName>
        <fullName evidence="6">Outer membrane protein assembly factor BamD</fullName>
    </recommendedName>
</protein>